<proteinExistence type="predicted"/>
<evidence type="ECO:0000313" key="2">
    <source>
        <dbReference type="EMBL" id="KAF2498596.1"/>
    </source>
</evidence>
<keyword evidence="3" id="KW-1185">Reference proteome</keyword>
<name>A0A6A6R264_9PEZI</name>
<dbReference type="AlphaFoldDB" id="A0A6A6R264"/>
<sequence>MVHAMVTDSLPGSGLGMALGECVGLLHQLRARKRRSAVGPDPTRMACSSTKMSNLPFMGSLAVPWTAMSWHEQYHHACGTKSNAQHGEERLGQPRHEESRSVQTPRITPRRRLCGLRNYDVAQLPTAKAKMLDADLMTCREAARFWSRLLPAPSSFGLGRLRTLLAVSSMTACPGPDGFGAPTAVLKGPETLHTSFTVCLPRLHALTAAIHAWVCSTRQIG</sequence>
<dbReference type="Proteomes" id="UP000799750">
    <property type="component" value="Unassembled WGS sequence"/>
</dbReference>
<feature type="region of interest" description="Disordered" evidence="1">
    <location>
        <begin position="81"/>
        <end position="104"/>
    </location>
</feature>
<organism evidence="2 3">
    <name type="scientific">Lophium mytilinum</name>
    <dbReference type="NCBI Taxonomy" id="390894"/>
    <lineage>
        <taxon>Eukaryota</taxon>
        <taxon>Fungi</taxon>
        <taxon>Dikarya</taxon>
        <taxon>Ascomycota</taxon>
        <taxon>Pezizomycotina</taxon>
        <taxon>Dothideomycetes</taxon>
        <taxon>Pleosporomycetidae</taxon>
        <taxon>Mytilinidiales</taxon>
        <taxon>Mytilinidiaceae</taxon>
        <taxon>Lophium</taxon>
    </lineage>
</organism>
<gene>
    <name evidence="2" type="ORF">BU16DRAFT_300053</name>
</gene>
<reference evidence="2" key="1">
    <citation type="journal article" date="2020" name="Stud. Mycol.">
        <title>101 Dothideomycetes genomes: a test case for predicting lifestyles and emergence of pathogens.</title>
        <authorList>
            <person name="Haridas S."/>
            <person name="Albert R."/>
            <person name="Binder M."/>
            <person name="Bloem J."/>
            <person name="Labutti K."/>
            <person name="Salamov A."/>
            <person name="Andreopoulos B."/>
            <person name="Baker S."/>
            <person name="Barry K."/>
            <person name="Bills G."/>
            <person name="Bluhm B."/>
            <person name="Cannon C."/>
            <person name="Castanera R."/>
            <person name="Culley D."/>
            <person name="Daum C."/>
            <person name="Ezra D."/>
            <person name="Gonzalez J."/>
            <person name="Henrissat B."/>
            <person name="Kuo A."/>
            <person name="Liang C."/>
            <person name="Lipzen A."/>
            <person name="Lutzoni F."/>
            <person name="Magnuson J."/>
            <person name="Mondo S."/>
            <person name="Nolan M."/>
            <person name="Ohm R."/>
            <person name="Pangilinan J."/>
            <person name="Park H.-J."/>
            <person name="Ramirez L."/>
            <person name="Alfaro M."/>
            <person name="Sun H."/>
            <person name="Tritt A."/>
            <person name="Yoshinaga Y."/>
            <person name="Zwiers L.-H."/>
            <person name="Turgeon B."/>
            <person name="Goodwin S."/>
            <person name="Spatafora J."/>
            <person name="Crous P."/>
            <person name="Grigoriev I."/>
        </authorList>
    </citation>
    <scope>NUCLEOTIDE SEQUENCE</scope>
    <source>
        <strain evidence="2">CBS 269.34</strain>
    </source>
</reference>
<accession>A0A6A6R264</accession>
<evidence type="ECO:0000256" key="1">
    <source>
        <dbReference type="SAM" id="MobiDB-lite"/>
    </source>
</evidence>
<dbReference type="EMBL" id="MU004185">
    <property type="protein sequence ID" value="KAF2498596.1"/>
    <property type="molecule type" value="Genomic_DNA"/>
</dbReference>
<evidence type="ECO:0000313" key="3">
    <source>
        <dbReference type="Proteomes" id="UP000799750"/>
    </source>
</evidence>
<protein>
    <submittedName>
        <fullName evidence="2">Uncharacterized protein</fullName>
    </submittedName>
</protein>
<feature type="compositionally biased region" description="Basic and acidic residues" evidence="1">
    <location>
        <begin position="86"/>
        <end position="100"/>
    </location>
</feature>